<dbReference type="PROSITE" id="PS50931">
    <property type="entry name" value="HTH_LYSR"/>
    <property type="match status" value="1"/>
</dbReference>
<keyword evidence="7" id="KW-1185">Reference proteome</keyword>
<evidence type="ECO:0000313" key="6">
    <source>
        <dbReference type="EMBL" id="MDR6537134.1"/>
    </source>
</evidence>
<proteinExistence type="inferred from homology"/>
<organism evidence="6 7">
    <name type="scientific">Variovorax soli</name>
    <dbReference type="NCBI Taxonomy" id="376815"/>
    <lineage>
        <taxon>Bacteria</taxon>
        <taxon>Pseudomonadati</taxon>
        <taxon>Pseudomonadota</taxon>
        <taxon>Betaproteobacteria</taxon>
        <taxon>Burkholderiales</taxon>
        <taxon>Comamonadaceae</taxon>
        <taxon>Variovorax</taxon>
    </lineage>
</organism>
<feature type="domain" description="HTH lysR-type" evidence="5">
    <location>
        <begin position="15"/>
        <end position="67"/>
    </location>
</feature>
<dbReference type="InterPro" id="IPR036388">
    <property type="entry name" value="WH-like_DNA-bd_sf"/>
</dbReference>
<dbReference type="RefSeq" id="WP_309902771.1">
    <property type="nucleotide sequence ID" value="NZ_JAVDRF010000005.1"/>
</dbReference>
<evidence type="ECO:0000259" key="5">
    <source>
        <dbReference type="PROSITE" id="PS50931"/>
    </source>
</evidence>
<dbReference type="SUPFAM" id="SSF53850">
    <property type="entry name" value="Periplasmic binding protein-like II"/>
    <property type="match status" value="1"/>
</dbReference>
<evidence type="ECO:0000256" key="4">
    <source>
        <dbReference type="ARBA" id="ARBA00023163"/>
    </source>
</evidence>
<evidence type="ECO:0000313" key="7">
    <source>
        <dbReference type="Proteomes" id="UP001184230"/>
    </source>
</evidence>
<dbReference type="InterPro" id="IPR036390">
    <property type="entry name" value="WH_DNA-bd_sf"/>
</dbReference>
<dbReference type="GO" id="GO:0003677">
    <property type="term" value="F:DNA binding"/>
    <property type="evidence" value="ECO:0007669"/>
    <property type="project" value="UniProtKB-KW"/>
</dbReference>
<dbReference type="InterPro" id="IPR005119">
    <property type="entry name" value="LysR_subst-bd"/>
</dbReference>
<reference evidence="6 7" key="1">
    <citation type="submission" date="2023-07" db="EMBL/GenBank/DDBJ databases">
        <title>Sorghum-associated microbial communities from plants grown in Nebraska, USA.</title>
        <authorList>
            <person name="Schachtman D."/>
        </authorList>
    </citation>
    <scope>NUCLEOTIDE SEQUENCE [LARGE SCALE GENOMIC DNA]</scope>
    <source>
        <strain evidence="6 7">DS1781</strain>
    </source>
</reference>
<dbReference type="SUPFAM" id="SSF46785">
    <property type="entry name" value="Winged helix' DNA-binding domain"/>
    <property type="match status" value="1"/>
</dbReference>
<evidence type="ECO:0000256" key="1">
    <source>
        <dbReference type="ARBA" id="ARBA00009437"/>
    </source>
</evidence>
<dbReference type="Proteomes" id="UP001184230">
    <property type="component" value="Unassembled WGS sequence"/>
</dbReference>
<evidence type="ECO:0000256" key="3">
    <source>
        <dbReference type="ARBA" id="ARBA00023125"/>
    </source>
</evidence>
<dbReference type="Gene3D" id="3.40.190.290">
    <property type="match status" value="1"/>
</dbReference>
<keyword evidence="3 6" id="KW-0238">DNA-binding</keyword>
<dbReference type="Gene3D" id="1.10.10.10">
    <property type="entry name" value="Winged helix-like DNA-binding domain superfamily/Winged helix DNA-binding domain"/>
    <property type="match status" value="1"/>
</dbReference>
<gene>
    <name evidence="6" type="ORF">J2739_002907</name>
</gene>
<evidence type="ECO:0000256" key="2">
    <source>
        <dbReference type="ARBA" id="ARBA00023015"/>
    </source>
</evidence>
<dbReference type="InterPro" id="IPR050950">
    <property type="entry name" value="HTH-type_LysR_regulators"/>
</dbReference>
<dbReference type="Pfam" id="PF00126">
    <property type="entry name" value="HTH_1"/>
    <property type="match status" value="1"/>
</dbReference>
<sequence length="319" mass="34192">MARSINPARVDFVTLRLFCAVAQSGSITKGAEACHLALSAASRRLSDFEGTTGSKLLERSAQGIALTPAGHVAMQHAMRLFQGFEQFSSELGDYASGVRGHVRLWANMSALTEFLPAALATFLERHPDIRVEVEEQLSGDIVRALVDGLADVGVFAENTPAYGLDIAPFQTDELVVLCARQHPLARLKRVDFKTCLAYEFVGLNRSSSLLELTSRAAEQAGIPMRLRVQVRSFDAMCHMIAAGLGIGVVPLAACSAQVSVLELKVVRLKDPWAVRRLMMATKTGERLSAAAGLLVGHLAGLSEADKGAARPSRRRAAGA</sequence>
<accession>A0ABU1NF96</accession>
<name>A0ABU1NF96_9BURK</name>
<protein>
    <submittedName>
        <fullName evidence="6">DNA-binding transcriptional LysR family regulator</fullName>
    </submittedName>
</protein>
<dbReference type="EMBL" id="JAVDRF010000005">
    <property type="protein sequence ID" value="MDR6537134.1"/>
    <property type="molecule type" value="Genomic_DNA"/>
</dbReference>
<keyword evidence="4" id="KW-0804">Transcription</keyword>
<dbReference type="CDD" id="cd08421">
    <property type="entry name" value="PBP2_LTTR_like_1"/>
    <property type="match status" value="1"/>
</dbReference>
<dbReference type="PANTHER" id="PTHR30419">
    <property type="entry name" value="HTH-TYPE TRANSCRIPTIONAL REGULATOR YBHD"/>
    <property type="match status" value="1"/>
</dbReference>
<dbReference type="InterPro" id="IPR000847">
    <property type="entry name" value="LysR_HTH_N"/>
</dbReference>
<comment type="similarity">
    <text evidence="1">Belongs to the LysR transcriptional regulatory family.</text>
</comment>
<dbReference type="Pfam" id="PF03466">
    <property type="entry name" value="LysR_substrate"/>
    <property type="match status" value="1"/>
</dbReference>
<comment type="caution">
    <text evidence="6">The sequence shown here is derived from an EMBL/GenBank/DDBJ whole genome shotgun (WGS) entry which is preliminary data.</text>
</comment>
<keyword evidence="2" id="KW-0805">Transcription regulation</keyword>
<dbReference type="PANTHER" id="PTHR30419:SF2">
    <property type="entry name" value="LYSR FAMILY TRANSCRIPTIONAL REGULATOR"/>
    <property type="match status" value="1"/>
</dbReference>